<dbReference type="Proteomes" id="UP000436047">
    <property type="component" value="Unassembled WGS sequence"/>
</dbReference>
<dbReference type="AlphaFoldDB" id="A0A6N7WFN9"/>
<organism evidence="2 3">
    <name type="scientific">Eisenbergiella porci</name>
    <dbReference type="NCBI Taxonomy" id="2652274"/>
    <lineage>
        <taxon>Bacteria</taxon>
        <taxon>Bacillati</taxon>
        <taxon>Bacillota</taxon>
        <taxon>Clostridia</taxon>
        <taxon>Lachnospirales</taxon>
        <taxon>Lachnospiraceae</taxon>
        <taxon>Eisenbergiella</taxon>
    </lineage>
</organism>
<keyword evidence="3" id="KW-1185">Reference proteome</keyword>
<comment type="caution">
    <text evidence="2">The sequence shown here is derived from an EMBL/GenBank/DDBJ whole genome shotgun (WGS) entry which is preliminary data.</text>
</comment>
<evidence type="ECO:0000313" key="3">
    <source>
        <dbReference type="Proteomes" id="UP000436047"/>
    </source>
</evidence>
<feature type="transmembrane region" description="Helical" evidence="1">
    <location>
        <begin position="20"/>
        <end position="42"/>
    </location>
</feature>
<dbReference type="RefSeq" id="WP_154465381.1">
    <property type="nucleotide sequence ID" value="NZ_JAXDZL010000195.1"/>
</dbReference>
<name>A0A6N7WFN9_9FIRM</name>
<keyword evidence="1" id="KW-0472">Membrane</keyword>
<feature type="transmembrane region" description="Helical" evidence="1">
    <location>
        <begin position="148"/>
        <end position="166"/>
    </location>
</feature>
<dbReference type="GeneID" id="86054342"/>
<proteinExistence type="predicted"/>
<protein>
    <submittedName>
        <fullName evidence="2">Uncharacterized protein</fullName>
    </submittedName>
</protein>
<keyword evidence="1" id="KW-0812">Transmembrane</keyword>
<evidence type="ECO:0000313" key="2">
    <source>
        <dbReference type="EMBL" id="MSS89533.1"/>
    </source>
</evidence>
<sequence>MTFQELEKKRMKKISHFRAVIAGLTFFYWFGIAVRIVNTVLIRVMEGVEEPGVIRIPLLNGILYLVILYMAFYMNKRLFWIRERGKTVLLVRKYDALPVDRKHYYTEKTKFALRKWLLLFCWCILIYFLEMLMYNIPLNWGRFLIESAAALLLMAAVQGLCVLLAATQDWWSRRMGTTAEG</sequence>
<feature type="transmembrane region" description="Helical" evidence="1">
    <location>
        <begin position="54"/>
        <end position="74"/>
    </location>
</feature>
<reference evidence="2 3" key="1">
    <citation type="submission" date="2019-08" db="EMBL/GenBank/DDBJ databases">
        <title>In-depth cultivation of the pig gut microbiome towards novel bacterial diversity and tailored functional studies.</title>
        <authorList>
            <person name="Wylensek D."/>
            <person name="Hitch T.C.A."/>
            <person name="Clavel T."/>
        </authorList>
    </citation>
    <scope>NUCLEOTIDE SEQUENCE [LARGE SCALE GENOMIC DNA]</scope>
    <source>
        <strain evidence="2 3">WCA-389-WT-23B</strain>
    </source>
</reference>
<evidence type="ECO:0000256" key="1">
    <source>
        <dbReference type="SAM" id="Phobius"/>
    </source>
</evidence>
<gene>
    <name evidence="2" type="ORF">FYJ45_14950</name>
</gene>
<keyword evidence="1" id="KW-1133">Transmembrane helix</keyword>
<dbReference type="EMBL" id="VUMI01000024">
    <property type="protein sequence ID" value="MSS89533.1"/>
    <property type="molecule type" value="Genomic_DNA"/>
</dbReference>
<feature type="transmembrane region" description="Helical" evidence="1">
    <location>
        <begin position="116"/>
        <end position="136"/>
    </location>
</feature>
<accession>A0A6N7WFN9</accession>